<dbReference type="Proteomes" id="UP001486207">
    <property type="component" value="Unassembled WGS sequence"/>
</dbReference>
<proteinExistence type="predicted"/>
<protein>
    <recommendedName>
        <fullName evidence="3">Leucine rich repeat variant</fullName>
    </recommendedName>
</protein>
<dbReference type="InterPro" id="IPR011989">
    <property type="entry name" value="ARM-like"/>
</dbReference>
<sequence>MVLQTYVDCRVITKGDLLRHPNFPRTGNGRRFAGDPDPGRRWLVGLDPEAPVDVVVRLLSDPDERVRGMAAAHPSLPLDLILQCLRNPESASYALSNPSLPAETMHEFLDDAGVPR</sequence>
<dbReference type="InterPro" id="IPR016024">
    <property type="entry name" value="ARM-type_fold"/>
</dbReference>
<evidence type="ECO:0000313" key="2">
    <source>
        <dbReference type="Proteomes" id="UP001486207"/>
    </source>
</evidence>
<dbReference type="Gene3D" id="1.25.10.10">
    <property type="entry name" value="Leucine-rich Repeat Variant"/>
    <property type="match status" value="1"/>
</dbReference>
<evidence type="ECO:0000313" key="1">
    <source>
        <dbReference type="EMBL" id="MER7371100.1"/>
    </source>
</evidence>
<gene>
    <name evidence="1" type="ORF">ABT384_00350</name>
</gene>
<reference evidence="1 2" key="1">
    <citation type="submission" date="2024-06" db="EMBL/GenBank/DDBJ databases">
        <title>The Natural Products Discovery Center: Release of the First 8490 Sequenced Strains for Exploring Actinobacteria Biosynthetic Diversity.</title>
        <authorList>
            <person name="Kalkreuter E."/>
            <person name="Kautsar S.A."/>
            <person name="Yang D."/>
            <person name="Bader C.D."/>
            <person name="Teijaro C.N."/>
            <person name="Fluegel L."/>
            <person name="Davis C.M."/>
            <person name="Simpson J.R."/>
            <person name="Lauterbach L."/>
            <person name="Steele A.D."/>
            <person name="Gui C."/>
            <person name="Meng S."/>
            <person name="Li G."/>
            <person name="Viehrig K."/>
            <person name="Ye F."/>
            <person name="Su P."/>
            <person name="Kiefer A.F."/>
            <person name="Nichols A."/>
            <person name="Cepeda A.J."/>
            <person name="Yan W."/>
            <person name="Fan B."/>
            <person name="Jiang Y."/>
            <person name="Adhikari A."/>
            <person name="Zheng C.-J."/>
            <person name="Schuster L."/>
            <person name="Cowan T.M."/>
            <person name="Smanski M.J."/>
            <person name="Chevrette M.G."/>
            <person name="De Carvalho L.P.S."/>
            <person name="Shen B."/>
        </authorList>
    </citation>
    <scope>NUCLEOTIDE SEQUENCE [LARGE SCALE GENOMIC DNA]</scope>
    <source>
        <strain evidence="1 2">NPDC000155</strain>
    </source>
</reference>
<dbReference type="EMBL" id="JBEPFB010000001">
    <property type="protein sequence ID" value="MER7371100.1"/>
    <property type="molecule type" value="Genomic_DNA"/>
</dbReference>
<name>A0ABV1XI09_9ACTN</name>
<evidence type="ECO:0008006" key="3">
    <source>
        <dbReference type="Google" id="ProtNLM"/>
    </source>
</evidence>
<comment type="caution">
    <text evidence="1">The sequence shown here is derived from an EMBL/GenBank/DDBJ whole genome shotgun (WGS) entry which is preliminary data.</text>
</comment>
<dbReference type="SUPFAM" id="SSF48371">
    <property type="entry name" value="ARM repeat"/>
    <property type="match status" value="1"/>
</dbReference>
<accession>A0ABV1XI09</accession>
<organism evidence="1 2">
    <name type="scientific">Streptomyces lanatus</name>
    <dbReference type="NCBI Taxonomy" id="66900"/>
    <lineage>
        <taxon>Bacteria</taxon>
        <taxon>Bacillati</taxon>
        <taxon>Actinomycetota</taxon>
        <taxon>Actinomycetes</taxon>
        <taxon>Kitasatosporales</taxon>
        <taxon>Streptomycetaceae</taxon>
        <taxon>Streptomyces</taxon>
    </lineage>
</organism>
<dbReference type="RefSeq" id="WP_229911728.1">
    <property type="nucleotide sequence ID" value="NZ_BNBM01000002.1"/>
</dbReference>
<keyword evidence="2" id="KW-1185">Reference proteome</keyword>